<evidence type="ECO:0000313" key="9">
    <source>
        <dbReference type="Proteomes" id="UP000033140"/>
    </source>
</evidence>
<keyword evidence="9" id="KW-1185">Reference proteome</keyword>
<dbReference type="GO" id="GO:0006552">
    <property type="term" value="P:L-leucine catabolic process"/>
    <property type="evidence" value="ECO:0007669"/>
    <property type="project" value="UniProtKB-UniPathway"/>
</dbReference>
<dbReference type="InterPro" id="IPR045190">
    <property type="entry name" value="MCCB/AccD1-like"/>
</dbReference>
<evidence type="ECO:0000259" key="7">
    <source>
        <dbReference type="PROSITE" id="PS50989"/>
    </source>
</evidence>
<protein>
    <recommendedName>
        <fullName evidence="2">methylcrotonoyl-CoA carboxylase</fullName>
        <ecNumber evidence="2">6.4.1.4</ecNumber>
    </recommendedName>
    <alternativeName>
        <fullName evidence="4">3-methylcrotonyl-CoA carboxylase 2</fullName>
    </alternativeName>
    <alternativeName>
        <fullName evidence="3">3-methylcrotonyl-CoA:carbon dioxide ligase subunit beta</fullName>
    </alternativeName>
</protein>
<dbReference type="InterPro" id="IPR029045">
    <property type="entry name" value="ClpP/crotonase-like_dom_sf"/>
</dbReference>
<dbReference type="PANTHER" id="PTHR22855:SF46">
    <property type="entry name" value="METHYLCROTONOYL-COA CARBOXYLASE"/>
    <property type="match status" value="1"/>
</dbReference>
<evidence type="ECO:0000256" key="1">
    <source>
        <dbReference type="ARBA" id="ARBA00025711"/>
    </source>
</evidence>
<sequence>MNELPVLGSHYEVSSDQAAENRTRWEALLLGLDEKLEGTAGQALTDLLNWRHFQRGMLLARDRIRLLLDADSPFLELLGFAGYELRHGSPAASLVAGIGLVGGVKCTITAHIPTINGGAWNEYTVKKQDRLSRIAQENGLPLIALVQSAGVFLPRQFHIFHPGGRLFHDLAVRSSLGTSSCAIVFGSSTAGGAYQPALSDYTIFVEKQAQVFLGGPPLVKMATGEVVSAEDLGGAEMHAGVSGLGDGLAADEFEAIAKARTWVSTLKHDPIARTLPMKSSEPFYDPEELLGIVSADIRKPFDMREVVARIVDASKMEEFKPLYGKNLLTGWARIHGYTVGIIGNVNGVLFSPESKKGAQFIRMCNSTNTPIIFLHNVTGFMVGKSTERGGLIKDGAQFVSAVAVSKVPHIGVICGASYGAGNYAMCGRSYDPRFLFAWPNSRVSVMGPDQLAGVMEQISRSSLSKISEEERAKRTAELRAKVEQESSAYHTSAHLLDDGIIDPRDTRDVLGMCLEVVAETGIVGAEGFRGVSRM</sequence>
<dbReference type="InterPro" id="IPR011763">
    <property type="entry name" value="COA_CT_C"/>
</dbReference>
<gene>
    <name evidence="8" type="ORF">G7K_1785-t1</name>
</gene>
<dbReference type="Proteomes" id="UP000033140">
    <property type="component" value="Unassembled WGS sequence"/>
</dbReference>
<proteinExistence type="predicted"/>
<reference evidence="8 9" key="2">
    <citation type="journal article" date="2014" name="J. Gen. Appl. Microbiol.">
        <title>The early diverging ascomycetous budding yeast Saitoella complicata has three histone deacetylases belonging to the Clr6, Hos2, and Rpd3 lineages.</title>
        <authorList>
            <person name="Nishida H."/>
            <person name="Matsumoto T."/>
            <person name="Kondo S."/>
            <person name="Hamamoto M."/>
            <person name="Yoshikawa H."/>
        </authorList>
    </citation>
    <scope>NUCLEOTIDE SEQUENCE [LARGE SCALE GENOMIC DNA]</scope>
    <source>
        <strain evidence="8 9">NRRL Y-17804</strain>
    </source>
</reference>
<organism evidence="8 9">
    <name type="scientific">Saitoella complicata (strain BCRC 22490 / CBS 7301 / JCM 7358 / NBRC 10748 / NRRL Y-17804)</name>
    <dbReference type="NCBI Taxonomy" id="698492"/>
    <lineage>
        <taxon>Eukaryota</taxon>
        <taxon>Fungi</taxon>
        <taxon>Dikarya</taxon>
        <taxon>Ascomycota</taxon>
        <taxon>Taphrinomycotina</taxon>
        <taxon>Taphrinomycotina incertae sedis</taxon>
        <taxon>Saitoella</taxon>
    </lineage>
</organism>
<dbReference type="InterPro" id="IPR011762">
    <property type="entry name" value="COA_CT_N"/>
</dbReference>
<dbReference type="FunFam" id="3.90.226.10:FF:000021">
    <property type="entry name" value="Acetyl-CoA carboxylase carboxyltransferase subunit"/>
    <property type="match status" value="1"/>
</dbReference>
<comment type="caution">
    <text evidence="8">The sequence shown here is derived from an EMBL/GenBank/DDBJ whole genome shotgun (WGS) entry which is preliminary data.</text>
</comment>
<dbReference type="PROSITE" id="PS50980">
    <property type="entry name" value="COA_CT_NTER"/>
    <property type="match status" value="1"/>
</dbReference>
<accession>A0A0E9NCQ6</accession>
<dbReference type="OMA" id="QGGIIKH"/>
<evidence type="ECO:0000256" key="5">
    <source>
        <dbReference type="ARBA" id="ARBA00052347"/>
    </source>
</evidence>
<evidence type="ECO:0000256" key="2">
    <source>
        <dbReference type="ARBA" id="ARBA00026116"/>
    </source>
</evidence>
<dbReference type="STRING" id="698492.A0A0E9NCQ6"/>
<evidence type="ECO:0000256" key="3">
    <source>
        <dbReference type="ARBA" id="ARBA00031237"/>
    </source>
</evidence>
<dbReference type="UniPathway" id="UPA00363">
    <property type="reaction ID" value="UER00861"/>
</dbReference>
<reference evidence="8 9" key="1">
    <citation type="journal article" date="2011" name="J. Gen. Appl. Microbiol.">
        <title>Draft genome sequencing of the enigmatic yeast Saitoella complicata.</title>
        <authorList>
            <person name="Nishida H."/>
            <person name="Hamamoto M."/>
            <person name="Sugiyama J."/>
        </authorList>
    </citation>
    <scope>NUCLEOTIDE SEQUENCE [LARGE SCALE GENOMIC DNA]</scope>
    <source>
        <strain evidence="8 9">NRRL Y-17804</strain>
    </source>
</reference>
<dbReference type="EC" id="6.4.1.4" evidence="2"/>
<dbReference type="Pfam" id="PF01039">
    <property type="entry name" value="Carboxyl_trans"/>
    <property type="match status" value="1"/>
</dbReference>
<dbReference type="PANTHER" id="PTHR22855">
    <property type="entry name" value="ACETYL, PROPIONYL, PYRUVATE, AND GLUTACONYL CARBOXYLASE-RELATED"/>
    <property type="match status" value="1"/>
</dbReference>
<dbReference type="GO" id="GO:0004485">
    <property type="term" value="F:methylcrotonoyl-CoA carboxylase activity"/>
    <property type="evidence" value="ECO:0007669"/>
    <property type="project" value="UniProtKB-EC"/>
</dbReference>
<comment type="catalytic activity">
    <reaction evidence="5">
        <text>3-methylbut-2-enoyl-CoA + hydrogencarbonate + ATP = 3-methyl-(2E)-glutaconyl-CoA + ADP + phosphate + H(+)</text>
        <dbReference type="Rhea" id="RHEA:13589"/>
        <dbReference type="ChEBI" id="CHEBI:15378"/>
        <dbReference type="ChEBI" id="CHEBI:17544"/>
        <dbReference type="ChEBI" id="CHEBI:30616"/>
        <dbReference type="ChEBI" id="CHEBI:43474"/>
        <dbReference type="ChEBI" id="CHEBI:57344"/>
        <dbReference type="ChEBI" id="CHEBI:57346"/>
        <dbReference type="ChEBI" id="CHEBI:456216"/>
        <dbReference type="EC" id="6.4.1.4"/>
    </reaction>
</comment>
<evidence type="ECO:0000256" key="4">
    <source>
        <dbReference type="ARBA" id="ARBA00031404"/>
    </source>
</evidence>
<reference evidence="8 9" key="3">
    <citation type="journal article" date="2015" name="Genome Announc.">
        <title>Draft Genome Sequence of the Archiascomycetous Yeast Saitoella complicata.</title>
        <authorList>
            <person name="Yamauchi K."/>
            <person name="Kondo S."/>
            <person name="Hamamoto M."/>
            <person name="Takahashi Y."/>
            <person name="Ogura Y."/>
            <person name="Hayashi T."/>
            <person name="Nishida H."/>
        </authorList>
    </citation>
    <scope>NUCLEOTIDE SEQUENCE [LARGE SCALE GENOMIC DNA]</scope>
    <source>
        <strain evidence="8 9">NRRL Y-17804</strain>
    </source>
</reference>
<dbReference type="EMBL" id="BACD03000010">
    <property type="protein sequence ID" value="GAO47583.1"/>
    <property type="molecule type" value="Genomic_DNA"/>
</dbReference>
<feature type="domain" description="CoA carboxyltransferase C-terminal" evidence="7">
    <location>
        <begin position="285"/>
        <end position="534"/>
    </location>
</feature>
<comment type="pathway">
    <text evidence="1">Amino-acid degradation; L-leucine degradation; (S)-3-hydroxy-3-methylglutaryl-CoA from 3-isovaleryl-CoA: step 2/3.</text>
</comment>
<evidence type="ECO:0000313" key="8">
    <source>
        <dbReference type="EMBL" id="GAO47583.1"/>
    </source>
</evidence>
<dbReference type="PROSITE" id="PS50989">
    <property type="entry name" value="COA_CT_CTER"/>
    <property type="match status" value="1"/>
</dbReference>
<dbReference type="AlphaFoldDB" id="A0A0E9NCQ6"/>
<name>A0A0E9NCQ6_SAICN</name>
<dbReference type="Gene3D" id="3.90.226.10">
    <property type="entry name" value="2-enoyl-CoA Hydratase, Chain A, domain 1"/>
    <property type="match status" value="2"/>
</dbReference>
<dbReference type="InterPro" id="IPR034733">
    <property type="entry name" value="AcCoA_carboxyl_beta"/>
</dbReference>
<dbReference type="SUPFAM" id="SSF52096">
    <property type="entry name" value="ClpP/crotonase"/>
    <property type="match status" value="2"/>
</dbReference>
<feature type="domain" description="CoA carboxyltransferase N-terminal" evidence="6">
    <location>
        <begin position="21"/>
        <end position="278"/>
    </location>
</feature>
<evidence type="ECO:0000259" key="6">
    <source>
        <dbReference type="PROSITE" id="PS50980"/>
    </source>
</evidence>